<name>A0A1B6JX72_9HEMI</name>
<evidence type="ECO:0000313" key="1">
    <source>
        <dbReference type="EMBL" id="JAT03780.1"/>
    </source>
</evidence>
<organism evidence="1">
    <name type="scientific">Homalodisca liturata</name>
    <dbReference type="NCBI Taxonomy" id="320908"/>
    <lineage>
        <taxon>Eukaryota</taxon>
        <taxon>Metazoa</taxon>
        <taxon>Ecdysozoa</taxon>
        <taxon>Arthropoda</taxon>
        <taxon>Hexapoda</taxon>
        <taxon>Insecta</taxon>
        <taxon>Pterygota</taxon>
        <taxon>Neoptera</taxon>
        <taxon>Paraneoptera</taxon>
        <taxon>Hemiptera</taxon>
        <taxon>Auchenorrhyncha</taxon>
        <taxon>Membracoidea</taxon>
        <taxon>Cicadellidae</taxon>
        <taxon>Cicadellinae</taxon>
        <taxon>Proconiini</taxon>
        <taxon>Homalodisca</taxon>
    </lineage>
</organism>
<reference evidence="1" key="1">
    <citation type="submission" date="2015-11" db="EMBL/GenBank/DDBJ databases">
        <title>De novo transcriptome assembly of four potential Pierce s Disease insect vectors from Arizona vineyards.</title>
        <authorList>
            <person name="Tassone E.E."/>
        </authorList>
    </citation>
    <scope>NUCLEOTIDE SEQUENCE</scope>
</reference>
<sequence length="250" mass="29801">MLKYCRTASFTFITIFYLSQKYCSCEETTFESNTKLDGILEKQTVPISVSRWNGTKRPFPRSTQKPTDRSEIKFPRRLEQLKSGKKIEVLRRPPQLMRQNYAFPPSKHNPTLFELLDEIICDSLRNPESGFSSQVLKNVNKFYHFLQMVKRMFIDKEGKRLEALRYSVFRLYMSKGGPIFTRFPINNPENRRKLIDAYSWTEQDFEIFKLRQKQIENTWYRVQMNILDMNQLPRIRGRKDAKLQSSTQPV</sequence>
<protein>
    <submittedName>
        <fullName evidence="1">Uncharacterized protein</fullName>
    </submittedName>
</protein>
<dbReference type="AlphaFoldDB" id="A0A1B6JX72"/>
<dbReference type="EMBL" id="GECU01003927">
    <property type="protein sequence ID" value="JAT03780.1"/>
    <property type="molecule type" value="Transcribed_RNA"/>
</dbReference>
<proteinExistence type="predicted"/>
<gene>
    <name evidence="1" type="ORF">g.27548</name>
</gene>
<accession>A0A1B6JX72</accession>